<keyword evidence="2" id="KW-1185">Reference proteome</keyword>
<protein>
    <submittedName>
        <fullName evidence="1">Uncharacterized protein</fullName>
    </submittedName>
</protein>
<name>A0A5N6XLA0_9EURO</name>
<feature type="non-terminal residue" evidence="1">
    <location>
        <position position="57"/>
    </location>
</feature>
<gene>
    <name evidence="1" type="ORF">BDV39DRAFT_165853</name>
</gene>
<evidence type="ECO:0000313" key="1">
    <source>
        <dbReference type="EMBL" id="KAE8333473.1"/>
    </source>
</evidence>
<dbReference type="Proteomes" id="UP000325945">
    <property type="component" value="Unassembled WGS sequence"/>
</dbReference>
<sequence length="57" mass="6576">MSTHRGRFIRDSRLYRSPRRMVSLCLSPPLSFLSLHAISQNLYTNKVSFSSLLGYLT</sequence>
<proteinExistence type="predicted"/>
<accession>A0A5N6XLA0</accession>
<evidence type="ECO:0000313" key="2">
    <source>
        <dbReference type="Proteomes" id="UP000325945"/>
    </source>
</evidence>
<dbReference type="AlphaFoldDB" id="A0A5N6XLA0"/>
<organism evidence="1 2">
    <name type="scientific">Aspergillus sergii</name>
    <dbReference type="NCBI Taxonomy" id="1034303"/>
    <lineage>
        <taxon>Eukaryota</taxon>
        <taxon>Fungi</taxon>
        <taxon>Dikarya</taxon>
        <taxon>Ascomycota</taxon>
        <taxon>Pezizomycotina</taxon>
        <taxon>Eurotiomycetes</taxon>
        <taxon>Eurotiomycetidae</taxon>
        <taxon>Eurotiales</taxon>
        <taxon>Aspergillaceae</taxon>
        <taxon>Aspergillus</taxon>
        <taxon>Aspergillus subgen. Circumdati</taxon>
    </lineage>
</organism>
<reference evidence="2" key="1">
    <citation type="submission" date="2019-04" db="EMBL/GenBank/DDBJ databases">
        <title>Friends and foes A comparative genomics studyof 23 Aspergillus species from section Flavi.</title>
        <authorList>
            <consortium name="DOE Joint Genome Institute"/>
            <person name="Kjaerbolling I."/>
            <person name="Vesth T."/>
            <person name="Frisvad J.C."/>
            <person name="Nybo J.L."/>
            <person name="Theobald S."/>
            <person name="Kildgaard S."/>
            <person name="Isbrandt T."/>
            <person name="Kuo A."/>
            <person name="Sato A."/>
            <person name="Lyhne E.K."/>
            <person name="Kogle M.E."/>
            <person name="Wiebenga A."/>
            <person name="Kun R.S."/>
            <person name="Lubbers R.J."/>
            <person name="Makela M.R."/>
            <person name="Barry K."/>
            <person name="Chovatia M."/>
            <person name="Clum A."/>
            <person name="Daum C."/>
            <person name="Haridas S."/>
            <person name="He G."/>
            <person name="LaButti K."/>
            <person name="Lipzen A."/>
            <person name="Mondo S."/>
            <person name="Riley R."/>
            <person name="Salamov A."/>
            <person name="Simmons B.A."/>
            <person name="Magnuson J.K."/>
            <person name="Henrissat B."/>
            <person name="Mortensen U.H."/>
            <person name="Larsen T.O."/>
            <person name="Devries R.P."/>
            <person name="Grigoriev I.V."/>
            <person name="Machida M."/>
            <person name="Baker S.E."/>
            <person name="Andersen M.R."/>
        </authorList>
    </citation>
    <scope>NUCLEOTIDE SEQUENCE [LARGE SCALE GENOMIC DNA]</scope>
    <source>
        <strain evidence="2">CBS 130017</strain>
    </source>
</reference>
<dbReference type="EMBL" id="ML741762">
    <property type="protein sequence ID" value="KAE8333473.1"/>
    <property type="molecule type" value="Genomic_DNA"/>
</dbReference>